<dbReference type="EMBL" id="UGED01000008">
    <property type="protein sequence ID" value="STL47887.1"/>
    <property type="molecule type" value="Genomic_DNA"/>
</dbReference>
<dbReference type="Proteomes" id="UP000254052">
    <property type="component" value="Unassembled WGS sequence"/>
</dbReference>
<reference evidence="2 3" key="1">
    <citation type="submission" date="2018-06" db="EMBL/GenBank/DDBJ databases">
        <authorList>
            <consortium name="Pathogen Informatics"/>
            <person name="Doyle S."/>
        </authorList>
    </citation>
    <scope>NUCLEOTIDE SEQUENCE [LARGE SCALE GENOMIC DNA]</scope>
    <source>
        <strain evidence="2 3">NCTC9962</strain>
    </source>
</reference>
<evidence type="ECO:0000313" key="3">
    <source>
        <dbReference type="Proteomes" id="UP000254052"/>
    </source>
</evidence>
<dbReference type="Pfam" id="PF21216">
    <property type="entry name" value="PepQ_N"/>
    <property type="match status" value="1"/>
</dbReference>
<name>A0A377B7R7_ECOLX</name>
<dbReference type="InterPro" id="IPR048819">
    <property type="entry name" value="PepQ_N"/>
</dbReference>
<gene>
    <name evidence="2" type="primary">pepQ_2</name>
    <name evidence="2" type="ORF">NCTC9962_03397</name>
</gene>
<keyword evidence="2" id="KW-0378">Hydrolase</keyword>
<keyword evidence="2" id="KW-0645">Protease</keyword>
<dbReference type="GO" id="GO:0102009">
    <property type="term" value="F:proline dipeptidase activity"/>
    <property type="evidence" value="ECO:0007669"/>
    <property type="project" value="UniProtKB-EC"/>
</dbReference>
<evidence type="ECO:0000313" key="2">
    <source>
        <dbReference type="EMBL" id="STL47887.1"/>
    </source>
</evidence>
<feature type="domain" description="Xaa-Pro dipeptidase N-terminal" evidence="1">
    <location>
        <begin position="1"/>
        <end position="61"/>
    </location>
</feature>
<keyword evidence="2" id="KW-0224">Dipeptidase</keyword>
<protein>
    <submittedName>
        <fullName evidence="2">Xaa-Pro dipeptidase</fullName>
        <ecNumber evidence="2">3.4.13.9</ecNumber>
    </submittedName>
</protein>
<dbReference type="AlphaFoldDB" id="A0A377B7R7"/>
<dbReference type="InterPro" id="IPR029149">
    <property type="entry name" value="Creatin/AminoP/Spt16_N"/>
</dbReference>
<dbReference type="EC" id="3.4.13.9" evidence="2"/>
<organism evidence="2 3">
    <name type="scientific">Escherichia coli</name>
    <dbReference type="NCBI Taxonomy" id="562"/>
    <lineage>
        <taxon>Bacteria</taxon>
        <taxon>Pseudomonadati</taxon>
        <taxon>Pseudomonadota</taxon>
        <taxon>Gammaproteobacteria</taxon>
        <taxon>Enterobacterales</taxon>
        <taxon>Enterobacteriaceae</taxon>
        <taxon>Escherichia</taxon>
    </lineage>
</organism>
<evidence type="ECO:0000259" key="1">
    <source>
        <dbReference type="Pfam" id="PF21216"/>
    </source>
</evidence>
<accession>A0A377B7R7</accession>
<sequence length="156" mass="18231">MNPQFKAWVPVTQVPNCWLLVDGVNKPKLWFYLPVDYWHNVEPLPTSFWTEDVEVIALPKPMALVVCCLLRAAISVISVRCRNVRCNWVLRPATSTERGESTTCITTAPSKPSTNWPVCVKRRKWRSTVIVRQKKRSVWHERVRYQYCLSDRDRSS</sequence>
<proteinExistence type="predicted"/>
<dbReference type="Gene3D" id="3.40.350.10">
    <property type="entry name" value="Creatinase/prolidase N-terminal domain"/>
    <property type="match status" value="1"/>
</dbReference>